<evidence type="ECO:0000313" key="2">
    <source>
        <dbReference type="Proteomes" id="UP001162483"/>
    </source>
</evidence>
<accession>A0ABN9CVQ9</accession>
<keyword evidence="2" id="KW-1185">Reference proteome</keyword>
<dbReference type="Proteomes" id="UP001162483">
    <property type="component" value="Unassembled WGS sequence"/>
</dbReference>
<reference evidence="1" key="1">
    <citation type="submission" date="2023-05" db="EMBL/GenBank/DDBJ databases">
        <authorList>
            <person name="Stuckert A."/>
        </authorList>
    </citation>
    <scope>NUCLEOTIDE SEQUENCE</scope>
</reference>
<organism evidence="1 2">
    <name type="scientific">Staurois parvus</name>
    <dbReference type="NCBI Taxonomy" id="386267"/>
    <lineage>
        <taxon>Eukaryota</taxon>
        <taxon>Metazoa</taxon>
        <taxon>Chordata</taxon>
        <taxon>Craniata</taxon>
        <taxon>Vertebrata</taxon>
        <taxon>Euteleostomi</taxon>
        <taxon>Amphibia</taxon>
        <taxon>Batrachia</taxon>
        <taxon>Anura</taxon>
        <taxon>Neobatrachia</taxon>
        <taxon>Ranoidea</taxon>
        <taxon>Ranidae</taxon>
        <taxon>Staurois</taxon>
    </lineage>
</organism>
<proteinExistence type="predicted"/>
<evidence type="ECO:0000313" key="1">
    <source>
        <dbReference type="EMBL" id="CAI9564234.1"/>
    </source>
</evidence>
<protein>
    <submittedName>
        <fullName evidence="1">Uncharacterized protein</fullName>
    </submittedName>
</protein>
<sequence length="61" mass="6664">MQPVCSRGSCCSMSPPPPPPIHCLWTINQTMSCFSQTVHLCTAERTLFIPCNMSAVSGHLQ</sequence>
<gene>
    <name evidence="1" type="ORF">SPARVUS_LOCUS5869870</name>
</gene>
<dbReference type="EMBL" id="CATNWA010012868">
    <property type="protein sequence ID" value="CAI9564234.1"/>
    <property type="molecule type" value="Genomic_DNA"/>
</dbReference>
<comment type="caution">
    <text evidence="1">The sequence shown here is derived from an EMBL/GenBank/DDBJ whole genome shotgun (WGS) entry which is preliminary data.</text>
</comment>
<name>A0ABN9CVQ9_9NEOB</name>